<keyword evidence="3" id="KW-1185">Reference proteome</keyword>
<feature type="compositionally biased region" description="Low complexity" evidence="1">
    <location>
        <begin position="456"/>
        <end position="474"/>
    </location>
</feature>
<accession>A0ABR0T9X5</accession>
<feature type="region of interest" description="Disordered" evidence="1">
    <location>
        <begin position="455"/>
        <end position="474"/>
    </location>
</feature>
<comment type="caution">
    <text evidence="2">The sequence shown here is derived from an EMBL/GenBank/DDBJ whole genome shotgun (WGS) entry which is preliminary data.</text>
</comment>
<dbReference type="EMBL" id="JASGXD010000014">
    <property type="protein sequence ID" value="KAK6001233.1"/>
    <property type="molecule type" value="Genomic_DNA"/>
</dbReference>
<evidence type="ECO:0008006" key="4">
    <source>
        <dbReference type="Google" id="ProtNLM"/>
    </source>
</evidence>
<gene>
    <name evidence="2" type="ORF">QM012_002564</name>
</gene>
<reference evidence="2 3" key="1">
    <citation type="submission" date="2023-11" db="EMBL/GenBank/DDBJ databases">
        <title>Draft genome sequence and annotation of the polyextremotolerant black yeast-like fungus Aureobasidium pullulans NRRL 62042.</title>
        <authorList>
            <person name="Dielentheis-Frenken M.R.E."/>
            <person name="Wibberg D."/>
            <person name="Blank L.M."/>
            <person name="Tiso T."/>
        </authorList>
    </citation>
    <scope>NUCLEOTIDE SEQUENCE [LARGE SCALE GENOMIC DNA]</scope>
    <source>
        <strain evidence="2 3">NRRL 62042</strain>
    </source>
</reference>
<feature type="region of interest" description="Disordered" evidence="1">
    <location>
        <begin position="128"/>
        <end position="150"/>
    </location>
</feature>
<proteinExistence type="predicted"/>
<sequence>MTSILVVSSETIYITPIPGTVTSTVTSTTSSIGVLSPSSQSVSSNQPTLTSSSSSDLSGSFSSSAGVAYVGVTLTPSFFSTTVTTTTTTTSSSAFSAALSSTSTKVSASFSSVEGAASVGVTLTPSLSPTAGQPAAASSSSVPTDSVSRSSAVFTCPDDGGTYYTDQDGNGYHIQCSTDPGSRKRALMEHGLHGHGLNREPISRIRITSDTQVDFAACVNSCRTIASCVGTSYVASSGICTYFSTLTSVDADTEADVAVPANISCPSLNGYSYLDSSGSEYGILCDQAYPASKNIASQDGLPNLAACSNACSFSAKCLASSFVDGRCTFISSLETNKNPGRKLPGAVMLVLLQSRAVEVISKTGFISRSTSISVVRDLPSAVAAVRKGHNPPALAPSDLLGCGDFWQPNCAIVAAATPSTMSSFSTVYTPGIGGSDVVGPVATLNAVREATRSRFSGVTSTPGSTSSSTEAPSVNCSSKLLGFIPIC</sequence>
<dbReference type="Proteomes" id="UP001341245">
    <property type="component" value="Unassembled WGS sequence"/>
</dbReference>
<evidence type="ECO:0000313" key="3">
    <source>
        <dbReference type="Proteomes" id="UP001341245"/>
    </source>
</evidence>
<name>A0ABR0T9X5_AURPU</name>
<evidence type="ECO:0000256" key="1">
    <source>
        <dbReference type="SAM" id="MobiDB-lite"/>
    </source>
</evidence>
<feature type="region of interest" description="Disordered" evidence="1">
    <location>
        <begin position="36"/>
        <end position="59"/>
    </location>
</feature>
<protein>
    <recommendedName>
        <fullName evidence="4">Apple domain-containing protein</fullName>
    </recommendedName>
</protein>
<evidence type="ECO:0000313" key="2">
    <source>
        <dbReference type="EMBL" id="KAK6001233.1"/>
    </source>
</evidence>
<organism evidence="2 3">
    <name type="scientific">Aureobasidium pullulans</name>
    <name type="common">Black yeast</name>
    <name type="synonym">Pullularia pullulans</name>
    <dbReference type="NCBI Taxonomy" id="5580"/>
    <lineage>
        <taxon>Eukaryota</taxon>
        <taxon>Fungi</taxon>
        <taxon>Dikarya</taxon>
        <taxon>Ascomycota</taxon>
        <taxon>Pezizomycotina</taxon>
        <taxon>Dothideomycetes</taxon>
        <taxon>Dothideomycetidae</taxon>
        <taxon>Dothideales</taxon>
        <taxon>Saccotheciaceae</taxon>
        <taxon>Aureobasidium</taxon>
    </lineage>
</organism>